<comment type="caution">
    <text evidence="2">The sequence shown here is derived from an EMBL/GenBank/DDBJ whole genome shotgun (WGS) entry which is preliminary data.</text>
</comment>
<evidence type="ECO:0000313" key="3">
    <source>
        <dbReference type="Proteomes" id="UP000255317"/>
    </source>
</evidence>
<sequence length="51" mass="5505">MTRNKKLNLISILLALTALAMIVVGIVMKIPAPAITGVGFLLIVWAFQVLK</sequence>
<dbReference type="Proteomes" id="UP000255317">
    <property type="component" value="Unassembled WGS sequence"/>
</dbReference>
<protein>
    <submittedName>
        <fullName evidence="2">Uncharacterized protein</fullName>
    </submittedName>
</protein>
<evidence type="ECO:0000313" key="2">
    <source>
        <dbReference type="EMBL" id="RDK88941.1"/>
    </source>
</evidence>
<gene>
    <name evidence="2" type="ORF">C8D94_101820</name>
</gene>
<keyword evidence="1" id="KW-0472">Membrane</keyword>
<accession>A0A370QKV0</accession>
<keyword evidence="1" id="KW-1133">Transmembrane helix</keyword>
<dbReference type="EMBL" id="QRAO01000001">
    <property type="protein sequence ID" value="RDK88941.1"/>
    <property type="molecule type" value="Genomic_DNA"/>
</dbReference>
<reference evidence="2 3" key="1">
    <citation type="submission" date="2018-07" db="EMBL/GenBank/DDBJ databases">
        <title>Genomic Encyclopedia of Type Strains, Phase IV (KMG-IV): sequencing the most valuable type-strain genomes for metagenomic binning, comparative biology and taxonomic classification.</title>
        <authorList>
            <person name="Goeker M."/>
        </authorList>
    </citation>
    <scope>NUCLEOTIDE SEQUENCE [LARGE SCALE GENOMIC DNA]</scope>
    <source>
        <strain evidence="2 3">DSM 101478</strain>
    </source>
</reference>
<organism evidence="2 3">
    <name type="scientific">Marinirhabdus gelatinilytica</name>
    <dbReference type="NCBI Taxonomy" id="1703343"/>
    <lineage>
        <taxon>Bacteria</taxon>
        <taxon>Pseudomonadati</taxon>
        <taxon>Bacteroidota</taxon>
        <taxon>Flavobacteriia</taxon>
        <taxon>Flavobacteriales</taxon>
        <taxon>Flavobacteriaceae</taxon>
    </lineage>
</organism>
<evidence type="ECO:0000256" key="1">
    <source>
        <dbReference type="SAM" id="Phobius"/>
    </source>
</evidence>
<dbReference type="AlphaFoldDB" id="A0A370QKV0"/>
<name>A0A370QKV0_9FLAO</name>
<feature type="transmembrane region" description="Helical" evidence="1">
    <location>
        <begin position="34"/>
        <end position="50"/>
    </location>
</feature>
<keyword evidence="1" id="KW-0812">Transmembrane</keyword>
<feature type="transmembrane region" description="Helical" evidence="1">
    <location>
        <begin position="7"/>
        <end position="28"/>
    </location>
</feature>
<proteinExistence type="predicted"/>
<dbReference type="RefSeq" id="WP_170134710.1">
    <property type="nucleotide sequence ID" value="NZ_QRAO01000001.1"/>
</dbReference>
<keyword evidence="3" id="KW-1185">Reference proteome</keyword>